<dbReference type="PANTHER" id="PTHR43334">
    <property type="entry name" value="ACETATE--COA LIGASE [ADP-FORMING]"/>
    <property type="match status" value="1"/>
</dbReference>
<dbReference type="SUPFAM" id="SSF51735">
    <property type="entry name" value="NAD(P)-binding Rossmann-fold domains"/>
    <property type="match status" value="1"/>
</dbReference>
<dbReference type="SUPFAM" id="SSF56059">
    <property type="entry name" value="Glutathione synthetase ATP-binding domain-like"/>
    <property type="match status" value="1"/>
</dbReference>
<dbReference type="Pfam" id="PF13607">
    <property type="entry name" value="Succ_CoA_lig"/>
    <property type="match status" value="1"/>
</dbReference>
<dbReference type="InterPro" id="IPR016102">
    <property type="entry name" value="Succinyl-CoA_synth-like"/>
</dbReference>
<reference evidence="5" key="1">
    <citation type="submission" date="2021-11" db="EMBL/GenBank/DDBJ databases">
        <title>Draft genome sequence of Alcaligenes endophyticus type strain CCUG 75668T.</title>
        <authorList>
            <person name="Salva-Serra F."/>
            <person name="Duran R.E."/>
            <person name="Seeger M."/>
            <person name="Moore E.R.B."/>
            <person name="Jaen-Luchoro D."/>
        </authorList>
    </citation>
    <scope>NUCLEOTIDE SEQUENCE</scope>
    <source>
        <strain evidence="5">CCUG 75668</strain>
    </source>
</reference>
<dbReference type="InterPro" id="IPR036291">
    <property type="entry name" value="NAD(P)-bd_dom_sf"/>
</dbReference>
<evidence type="ECO:0000313" key="6">
    <source>
        <dbReference type="Proteomes" id="UP001168613"/>
    </source>
</evidence>
<evidence type="ECO:0000256" key="3">
    <source>
        <dbReference type="ARBA" id="ARBA00022840"/>
    </source>
</evidence>
<evidence type="ECO:0000313" key="5">
    <source>
        <dbReference type="EMBL" id="MDN4121289.1"/>
    </source>
</evidence>
<dbReference type="EMBL" id="JAJHNU010000002">
    <property type="protein sequence ID" value="MDN4121289.1"/>
    <property type="molecule type" value="Genomic_DNA"/>
</dbReference>
<sequence length="703" mass="74257">MNSPDTLKKLFAPQSIAIVGASETIGKIGAIPITLLKKYGYQGDIYPVNPRSHTIQGLDCYASLADIPTPIDLVIIAVPAQHAYTALANARPGMVAGAVLFSSGFAEIDEAGRIEQERLSALAQERGIRLLGPNCLGFMNIRENTFATFSPVAMNHQIPVGNIGVVSQSGAFGAYACSLMLNRGMGLSSWITTGNESDIDVADCIALLAADPHTDVIMAYLEGCQDGEKLKRAFIAADQANKRIVITKVGRTQAGAQAAASHTAALAGDDAVYDALFHQYGILRTHSIDEFFNVGQALSVWRHPTRNTGLAVMSLSGGVGALMADDAQEMGLSLPAMPKQAQNRLLQRVPFAGTQNPVDVTGQAVSDPTLFSDTAHDMLSSGQFGALVVFLAAAGSSDSFWPHIERFAESMRASYPDIPFALVALLPEPRRRALEKLGCLTFTDPSTAVRTVGALLKRNQSISSTPPSISSTALPLLPTDITTLNEVESLAVLNEAGIPSAPILIAHSATQAAAISQQLNRAVVMKILSRDILHKSDIGGIRLNITSPEDAITAFQDITSNVQSHAPAARIDGVLIAPMIAGGIECIAGVHRDPVFGPVVMFGLGGIFVEILQDTSFRLAPFDETEAISMIQETRASQILAGARGRAPADIEALAKALACLSQLAYASRDQIESIDINPLVVLEQGQGVVALDALVMLSSPTV</sequence>
<dbReference type="SMART" id="SM00881">
    <property type="entry name" value="CoA_binding"/>
    <property type="match status" value="1"/>
</dbReference>
<dbReference type="Gene3D" id="3.30.1490.20">
    <property type="entry name" value="ATP-grasp fold, A domain"/>
    <property type="match status" value="1"/>
</dbReference>
<dbReference type="InterPro" id="IPR032875">
    <property type="entry name" value="Succ_CoA_lig_flav_dom"/>
</dbReference>
<dbReference type="InterPro" id="IPR051538">
    <property type="entry name" value="Acyl-CoA_Synth/Transferase"/>
</dbReference>
<evidence type="ECO:0000256" key="2">
    <source>
        <dbReference type="ARBA" id="ARBA00022741"/>
    </source>
</evidence>
<keyword evidence="1 5" id="KW-0436">Ligase</keyword>
<name>A0ABT8EJ23_9BURK</name>
<proteinExistence type="predicted"/>
<evidence type="ECO:0000259" key="4">
    <source>
        <dbReference type="SMART" id="SM00881"/>
    </source>
</evidence>
<dbReference type="Proteomes" id="UP001168613">
    <property type="component" value="Unassembled WGS sequence"/>
</dbReference>
<dbReference type="InterPro" id="IPR013815">
    <property type="entry name" value="ATP_grasp_subdomain_1"/>
</dbReference>
<dbReference type="InterPro" id="IPR003781">
    <property type="entry name" value="CoA-bd"/>
</dbReference>
<evidence type="ECO:0000256" key="1">
    <source>
        <dbReference type="ARBA" id="ARBA00022598"/>
    </source>
</evidence>
<gene>
    <name evidence="5" type="ORF">LMS43_08315</name>
</gene>
<dbReference type="Gene3D" id="3.30.470.20">
    <property type="entry name" value="ATP-grasp fold, B domain"/>
    <property type="match status" value="1"/>
</dbReference>
<dbReference type="GO" id="GO:0016874">
    <property type="term" value="F:ligase activity"/>
    <property type="evidence" value="ECO:0007669"/>
    <property type="project" value="UniProtKB-KW"/>
</dbReference>
<dbReference type="Pfam" id="PF13549">
    <property type="entry name" value="ATP-grasp_5"/>
    <property type="match status" value="1"/>
</dbReference>
<dbReference type="Gene3D" id="3.40.50.720">
    <property type="entry name" value="NAD(P)-binding Rossmann-like Domain"/>
    <property type="match status" value="1"/>
</dbReference>
<dbReference type="PANTHER" id="PTHR43334:SF1">
    <property type="entry name" value="3-HYDROXYPROPIONATE--COA LIGASE [ADP-FORMING]"/>
    <property type="match status" value="1"/>
</dbReference>
<organism evidence="5 6">
    <name type="scientific">Alcaligenes endophyticus</name>
    <dbReference type="NCBI Taxonomy" id="1929088"/>
    <lineage>
        <taxon>Bacteria</taxon>
        <taxon>Pseudomonadati</taxon>
        <taxon>Pseudomonadota</taxon>
        <taxon>Betaproteobacteria</taxon>
        <taxon>Burkholderiales</taxon>
        <taxon>Alcaligenaceae</taxon>
        <taxon>Alcaligenes</taxon>
    </lineage>
</organism>
<dbReference type="SUPFAM" id="SSF52210">
    <property type="entry name" value="Succinyl-CoA synthetase domains"/>
    <property type="match status" value="2"/>
</dbReference>
<keyword evidence="2" id="KW-0547">Nucleotide-binding</keyword>
<dbReference type="Pfam" id="PF13380">
    <property type="entry name" value="CoA_binding_2"/>
    <property type="match status" value="1"/>
</dbReference>
<keyword evidence="6" id="KW-1185">Reference proteome</keyword>
<accession>A0ABT8EJ23</accession>
<protein>
    <submittedName>
        <fullName evidence="5">Acetate--CoA ligase family protein</fullName>
    </submittedName>
</protein>
<dbReference type="RefSeq" id="WP_266123973.1">
    <property type="nucleotide sequence ID" value="NZ_JAJHNU010000002.1"/>
</dbReference>
<feature type="domain" description="CoA-binding" evidence="4">
    <location>
        <begin position="10"/>
        <end position="105"/>
    </location>
</feature>
<comment type="caution">
    <text evidence="5">The sequence shown here is derived from an EMBL/GenBank/DDBJ whole genome shotgun (WGS) entry which is preliminary data.</text>
</comment>
<dbReference type="Gene3D" id="3.40.50.261">
    <property type="entry name" value="Succinyl-CoA synthetase domains"/>
    <property type="match status" value="2"/>
</dbReference>
<keyword evidence="3" id="KW-0067">ATP-binding</keyword>